<evidence type="ECO:0000259" key="1">
    <source>
        <dbReference type="PROSITE" id="PS50994"/>
    </source>
</evidence>
<gene>
    <name evidence="2" type="ORF">SAMN05421543_1634</name>
</gene>
<keyword evidence="3" id="KW-1185">Reference proteome</keyword>
<protein>
    <submittedName>
        <fullName evidence="2">Mu transposase, C-terminal</fullName>
    </submittedName>
</protein>
<dbReference type="SUPFAM" id="SSF46689">
    <property type="entry name" value="Homeodomain-like"/>
    <property type="match status" value="1"/>
</dbReference>
<accession>A0A1I7LIX7</accession>
<dbReference type="eggNOG" id="COG2801">
    <property type="taxonomic scope" value="Bacteria"/>
</dbReference>
<evidence type="ECO:0000313" key="2">
    <source>
        <dbReference type="EMBL" id="SFV09627.1"/>
    </source>
</evidence>
<sequence>MKDSRKAEEIAANRVQMLSRLLADGLDAGRARQIRAEICAQTGLSERTIRRYLAQYRKEGFEGLKPKAKVYQRPDAIPESLLEQAILLRREVPTRSISQIIQILEWEGYAKPGQIKRSTLQEKLAERGYSSRQMRMYAATGTAARRFQRRHRNELWQSDIKFGPYLPIGPGGARKQVYLVVFLDDATRYVLHAEFYPTLDQAIVEDCFRQAIQKYGAPDSVYFDNGKQYRTRWMARICSKLGIRLLYTKPYAAESKGKVEKFNRTVDSFLSEIALDNPQTLEELNQKFSVWLSECYQNKPHAALSKDNQSISPETAYRSDRKALRFVEPEVLANAFLHAETRKVDKSGCISFMDRKYEVGLSFIGCTVDVIYDPADISEVTIEYEGYEPWKARPMVIGERAGKRPKLPEHLGPQPADASRLLGAAQKQYEQRQHRQARAISYTSAWNEVKGDV</sequence>
<dbReference type="PANTHER" id="PTHR35004:SF6">
    <property type="entry name" value="TRANSPOSASE"/>
    <property type="match status" value="1"/>
</dbReference>
<dbReference type="Gene3D" id="3.30.420.10">
    <property type="entry name" value="Ribonuclease H-like superfamily/Ribonuclease H"/>
    <property type="match status" value="1"/>
</dbReference>
<dbReference type="STRING" id="392015.SAMN05421543_1634"/>
<dbReference type="InterPro" id="IPR009057">
    <property type="entry name" value="Homeodomain-like_sf"/>
</dbReference>
<dbReference type="Proteomes" id="UP000183508">
    <property type="component" value="Unassembled WGS sequence"/>
</dbReference>
<organism evidence="2 3">
    <name type="scientific">Alicyclobacillus macrosporangiidus</name>
    <dbReference type="NCBI Taxonomy" id="392015"/>
    <lineage>
        <taxon>Bacteria</taxon>
        <taxon>Bacillati</taxon>
        <taxon>Bacillota</taxon>
        <taxon>Bacilli</taxon>
        <taxon>Bacillales</taxon>
        <taxon>Alicyclobacillaceae</taxon>
        <taxon>Alicyclobacillus</taxon>
    </lineage>
</organism>
<dbReference type="EMBL" id="FPBV01000063">
    <property type="protein sequence ID" value="SFV09627.1"/>
    <property type="molecule type" value="Genomic_DNA"/>
</dbReference>
<dbReference type="Pfam" id="PF09299">
    <property type="entry name" value="Mu-transpos_C"/>
    <property type="match status" value="1"/>
</dbReference>
<feature type="domain" description="Integrase catalytic" evidence="1">
    <location>
        <begin position="147"/>
        <end position="321"/>
    </location>
</feature>
<dbReference type="InterPro" id="IPR012337">
    <property type="entry name" value="RNaseH-like_sf"/>
</dbReference>
<reference evidence="3" key="1">
    <citation type="submission" date="2016-10" db="EMBL/GenBank/DDBJ databases">
        <authorList>
            <person name="Varghese N."/>
        </authorList>
    </citation>
    <scope>NUCLEOTIDE SEQUENCE [LARGE SCALE GENOMIC DNA]</scope>
    <source>
        <strain evidence="3">DSM 17980</strain>
    </source>
</reference>
<dbReference type="PROSITE" id="PS50994">
    <property type="entry name" value="INTEGRASE"/>
    <property type="match status" value="1"/>
</dbReference>
<dbReference type="InterPro" id="IPR036397">
    <property type="entry name" value="RNaseH_sf"/>
</dbReference>
<dbReference type="Pfam" id="PF13518">
    <property type="entry name" value="HTH_28"/>
    <property type="match status" value="1"/>
</dbReference>
<proteinExistence type="predicted"/>
<name>A0A1I7LIX7_9BACL</name>
<dbReference type="SUPFAM" id="SSF53098">
    <property type="entry name" value="Ribonuclease H-like"/>
    <property type="match status" value="1"/>
</dbReference>
<evidence type="ECO:0000313" key="3">
    <source>
        <dbReference type="Proteomes" id="UP000183508"/>
    </source>
</evidence>
<dbReference type="OrthoDB" id="9794201at2"/>
<dbReference type="InterPro" id="IPR001584">
    <property type="entry name" value="Integrase_cat-core"/>
</dbReference>
<dbReference type="Pfam" id="PF00665">
    <property type="entry name" value="rve"/>
    <property type="match status" value="1"/>
</dbReference>
<dbReference type="GO" id="GO:0015074">
    <property type="term" value="P:DNA integration"/>
    <property type="evidence" value="ECO:0007669"/>
    <property type="project" value="InterPro"/>
</dbReference>
<dbReference type="InterPro" id="IPR015378">
    <property type="entry name" value="Transposase-like_Mu_C"/>
</dbReference>
<dbReference type="PANTHER" id="PTHR35004">
    <property type="entry name" value="TRANSPOSASE RV3428C-RELATED"/>
    <property type="match status" value="1"/>
</dbReference>
<dbReference type="AlphaFoldDB" id="A0A1I7LIX7"/>
<dbReference type="GO" id="GO:0003676">
    <property type="term" value="F:nucleic acid binding"/>
    <property type="evidence" value="ECO:0007669"/>
    <property type="project" value="InterPro"/>
</dbReference>
<dbReference type="RefSeq" id="WP_074956869.1">
    <property type="nucleotide sequence ID" value="NZ_FPBV01000063.1"/>
</dbReference>
<dbReference type="InterPro" id="IPR055247">
    <property type="entry name" value="InsJ-like_HTH"/>
</dbReference>